<dbReference type="PANTHER" id="PTHR42928:SF3">
    <property type="entry name" value="UPF0065 PROTEIN YFLP"/>
    <property type="match status" value="1"/>
</dbReference>
<dbReference type="AlphaFoldDB" id="A0A9E7ND82"/>
<dbReference type="InterPro" id="IPR042100">
    <property type="entry name" value="Bug_dom1"/>
</dbReference>
<gene>
    <name evidence="2" type="ORF">NGM29_05990</name>
</gene>
<sequence>MNRRTYLKSAGVFGTVAIAGCTSSDNGEYPSEEIVLVNPYPPGGGTDVYFSPFVDAMSDEFGVDVSQEYESGAEGAIAHREMHQSDSQYRFTNINIPLHTLVQIEQDEPGYDLRELTGIGGFAWDSVIIVTPADSDYDSIEPLLEAFQSGDLDTLGGVGAGNTFHMTAWQMQQQWDLDYDQYVGYDGGGSLISAVLRGEVDAGVVGVVPATQYVDEGEVNGVIVVGDEPHPSVPDVDISGDYDLGSVADTALFTRSLFGTPELDEDHQEVIAEGFQNVLESDEIQDWSSESGNPIIPEGPESAQEKLDQSFDIQEIYDEFQQETGE</sequence>
<evidence type="ECO:0000313" key="2">
    <source>
        <dbReference type="EMBL" id="UTF54814.1"/>
    </source>
</evidence>
<proteinExistence type="predicted"/>
<dbReference type="GeneID" id="73289578"/>
<reference evidence="2" key="1">
    <citation type="submission" date="2022-06" db="EMBL/GenBank/DDBJ databases">
        <title>Diverse halophilic archaea isolated from saline environments.</title>
        <authorList>
            <person name="Cui H.-L."/>
        </authorList>
    </citation>
    <scope>NUCLEOTIDE SEQUENCE</scope>
    <source>
        <strain evidence="2">WLHS1</strain>
    </source>
</reference>
<keyword evidence="3" id="KW-1185">Reference proteome</keyword>
<dbReference type="PANTHER" id="PTHR42928">
    <property type="entry name" value="TRICARBOXYLATE-BINDING PROTEIN"/>
    <property type="match status" value="1"/>
</dbReference>
<dbReference type="Pfam" id="PF03401">
    <property type="entry name" value="TctC"/>
    <property type="match status" value="1"/>
</dbReference>
<protein>
    <submittedName>
        <fullName evidence="2">Tripartite tricarboxylate transporter substrate-binding protein</fullName>
    </submittedName>
</protein>
<dbReference type="InterPro" id="IPR005064">
    <property type="entry name" value="BUG"/>
</dbReference>
<dbReference type="PROSITE" id="PS51257">
    <property type="entry name" value="PROKAR_LIPOPROTEIN"/>
    <property type="match status" value="1"/>
</dbReference>
<dbReference type="EMBL" id="CP100355">
    <property type="protein sequence ID" value="UTF54814.1"/>
    <property type="molecule type" value="Genomic_DNA"/>
</dbReference>
<name>A0A9E7ND82_9EURY</name>
<dbReference type="Proteomes" id="UP001056855">
    <property type="component" value="Chromosome"/>
</dbReference>
<organism evidence="2 3">
    <name type="scientific">Natronosalvus rutilus</name>
    <dbReference type="NCBI Taxonomy" id="2953753"/>
    <lineage>
        <taxon>Archaea</taxon>
        <taxon>Methanobacteriati</taxon>
        <taxon>Methanobacteriota</taxon>
        <taxon>Stenosarchaea group</taxon>
        <taxon>Halobacteria</taxon>
        <taxon>Halobacteriales</taxon>
        <taxon>Natrialbaceae</taxon>
        <taxon>Natronosalvus</taxon>
    </lineage>
</organism>
<evidence type="ECO:0000313" key="3">
    <source>
        <dbReference type="Proteomes" id="UP001056855"/>
    </source>
</evidence>
<dbReference type="KEGG" id="sawl:NGM29_05990"/>
<feature type="region of interest" description="Disordered" evidence="1">
    <location>
        <begin position="283"/>
        <end position="305"/>
    </location>
</feature>
<dbReference type="SUPFAM" id="SSF53850">
    <property type="entry name" value="Periplasmic binding protein-like II"/>
    <property type="match status" value="1"/>
</dbReference>
<dbReference type="RefSeq" id="WP_254159526.1">
    <property type="nucleotide sequence ID" value="NZ_CP100355.1"/>
</dbReference>
<dbReference type="Gene3D" id="3.40.190.150">
    <property type="entry name" value="Bordetella uptake gene, domain 1"/>
    <property type="match status" value="1"/>
</dbReference>
<accession>A0A9E7ND82</accession>
<evidence type="ECO:0000256" key="1">
    <source>
        <dbReference type="SAM" id="MobiDB-lite"/>
    </source>
</evidence>
<dbReference type="Gene3D" id="3.40.190.10">
    <property type="entry name" value="Periplasmic binding protein-like II"/>
    <property type="match status" value="1"/>
</dbReference>